<dbReference type="OrthoDB" id="2753252at2759"/>
<name>A0A4Y2AN81_ARAVE</name>
<dbReference type="AlphaFoldDB" id="A0A4Y2AN81"/>
<evidence type="ECO:0000313" key="1">
    <source>
        <dbReference type="EMBL" id="GBL81258.1"/>
    </source>
</evidence>
<gene>
    <name evidence="1" type="ORF">AVEN_143585_1</name>
</gene>
<sequence length="79" mass="8827">MSLPYSPKSPDINPTEKLWSHLNRVIRTMDPQPHNLGQLAMNVELAWLHISVSTFQKLNDSLPAHLKAVNAAKGCYSGF</sequence>
<comment type="caution">
    <text evidence="1">The sequence shown here is derived from an EMBL/GenBank/DDBJ whole genome shotgun (WGS) entry which is preliminary data.</text>
</comment>
<evidence type="ECO:0008006" key="3">
    <source>
        <dbReference type="Google" id="ProtNLM"/>
    </source>
</evidence>
<dbReference type="Proteomes" id="UP000499080">
    <property type="component" value="Unassembled WGS sequence"/>
</dbReference>
<organism evidence="1 2">
    <name type="scientific">Araneus ventricosus</name>
    <name type="common">Orbweaver spider</name>
    <name type="synonym">Epeira ventricosa</name>
    <dbReference type="NCBI Taxonomy" id="182803"/>
    <lineage>
        <taxon>Eukaryota</taxon>
        <taxon>Metazoa</taxon>
        <taxon>Ecdysozoa</taxon>
        <taxon>Arthropoda</taxon>
        <taxon>Chelicerata</taxon>
        <taxon>Arachnida</taxon>
        <taxon>Araneae</taxon>
        <taxon>Araneomorphae</taxon>
        <taxon>Entelegynae</taxon>
        <taxon>Araneoidea</taxon>
        <taxon>Araneidae</taxon>
        <taxon>Araneus</taxon>
    </lineage>
</organism>
<evidence type="ECO:0000313" key="2">
    <source>
        <dbReference type="Proteomes" id="UP000499080"/>
    </source>
</evidence>
<protein>
    <recommendedName>
        <fullName evidence="3">Tc1-like transposase DDE domain-containing protein</fullName>
    </recommendedName>
</protein>
<keyword evidence="2" id="KW-1185">Reference proteome</keyword>
<dbReference type="GO" id="GO:0003676">
    <property type="term" value="F:nucleic acid binding"/>
    <property type="evidence" value="ECO:0007669"/>
    <property type="project" value="InterPro"/>
</dbReference>
<dbReference type="InterPro" id="IPR036397">
    <property type="entry name" value="RNaseH_sf"/>
</dbReference>
<proteinExistence type="predicted"/>
<reference evidence="1 2" key="1">
    <citation type="journal article" date="2019" name="Sci. Rep.">
        <title>Orb-weaving spider Araneus ventricosus genome elucidates the spidroin gene catalogue.</title>
        <authorList>
            <person name="Kono N."/>
            <person name="Nakamura H."/>
            <person name="Ohtoshi R."/>
            <person name="Moran D.A.P."/>
            <person name="Shinohara A."/>
            <person name="Yoshida Y."/>
            <person name="Fujiwara M."/>
            <person name="Mori M."/>
            <person name="Tomita M."/>
            <person name="Arakawa K."/>
        </authorList>
    </citation>
    <scope>NUCLEOTIDE SEQUENCE [LARGE SCALE GENOMIC DNA]</scope>
</reference>
<dbReference type="EMBL" id="BGPR01000025">
    <property type="protein sequence ID" value="GBL81258.1"/>
    <property type="molecule type" value="Genomic_DNA"/>
</dbReference>
<dbReference type="Gene3D" id="3.30.420.10">
    <property type="entry name" value="Ribonuclease H-like superfamily/Ribonuclease H"/>
    <property type="match status" value="1"/>
</dbReference>
<accession>A0A4Y2AN81</accession>